<proteinExistence type="predicted"/>
<dbReference type="Gene3D" id="1.10.287.950">
    <property type="entry name" value="Methyl-accepting chemotaxis protein"/>
    <property type="match status" value="1"/>
</dbReference>
<protein>
    <submittedName>
        <fullName evidence="7">Membrane protein</fullName>
    </submittedName>
</protein>
<evidence type="ECO:0000313" key="7">
    <source>
        <dbReference type="EMBL" id="MDQ0268839.1"/>
    </source>
</evidence>
<dbReference type="NCBIfam" id="TIGR03061">
    <property type="entry name" value="pip_yhgE_Nterm"/>
    <property type="match status" value="1"/>
</dbReference>
<sequence length="720" mass="76677">MSSNLVKAEAKAIFQNKKLLIPIIAILFIPILYTGMFLWAFWDPYDRLEDLPVAIVNGDEGADFDGTELQLGDELVKNLQESKDFAFKFVDKEKGYKELKNEQYYMLVEIPADFSQRATTLLDDQPQKLQLIYVPNEGYNFLSAQIGGTAVEKIKSALSEKITETYAETMFDKMGDLAEGLNDASEGANAIREGTEKVNDGSVALHDNLSTLAEKSIQFSNGVDDAKTGSNDLASGAKSLEEGLGQLLAGHQKLTGAAKDLQAGTTDLSGGISQTKDGLHVVNSNVAPLINGTAEIESGGNTLSSGLQNWQQQMNQYGAGVADLQKNLQGLLAQMPEDSMEKVQLEEALNQLTAGSQQLAAGAGQLADGGTRLAGKIGELNAGQRALQSGLTKLEEGASSLESGAAKISQGQSDFQAGIGEFGKQFESAAAGASELRAGAGALSNGMSTLQQGSAAMQEGASKLTDGAGKLTEGNQELLNGSGELANKLGEGAEKAGSVSATDQTFEMMAGPVEIENNRINKVPNYGTGFAPYFLSLGLFVGALLLSIVFPLREPVTAPRSAFSWFSSKFAIIAGVGILQALIAVFLLIGLLKIEVQSLPLFILFAIITSLTFIALIQFFVTAFGDPGRFIAIVILILQLTTSAGTFPLELIPTPLQAFNAFLPMTYTVAGFKAVVSSGDFHFMWQNAGVLFGFIVLFLVCSFTYFKLAFKKKYSVGMEE</sequence>
<dbReference type="InterPro" id="IPR051328">
    <property type="entry name" value="T7SS_ABC-Transporter"/>
</dbReference>
<dbReference type="InterPro" id="IPR023908">
    <property type="entry name" value="xxxLxxG_rpt"/>
</dbReference>
<feature type="transmembrane region" description="Helical" evidence="5">
    <location>
        <begin position="530"/>
        <end position="550"/>
    </location>
</feature>
<keyword evidence="4 5" id="KW-0472">Membrane</keyword>
<dbReference type="Pfam" id="PF12698">
    <property type="entry name" value="ABC2_membrane_3"/>
    <property type="match status" value="2"/>
</dbReference>
<dbReference type="InterPro" id="IPR017500">
    <property type="entry name" value="Phage_infect_YhgE_N"/>
</dbReference>
<dbReference type="InterPro" id="IPR017501">
    <property type="entry name" value="Phage_infect_YhgE_C"/>
</dbReference>
<feature type="transmembrane region" description="Helical" evidence="5">
    <location>
        <begin position="599"/>
        <end position="624"/>
    </location>
</feature>
<feature type="transmembrane region" description="Helical" evidence="5">
    <location>
        <begin position="570"/>
        <end position="592"/>
    </location>
</feature>
<accession>A0ABU0AC56</accession>
<dbReference type="PANTHER" id="PTHR43077">
    <property type="entry name" value="TRANSPORT PERMEASE YVFS-RELATED"/>
    <property type="match status" value="1"/>
</dbReference>
<keyword evidence="2 5" id="KW-0812">Transmembrane</keyword>
<evidence type="ECO:0000256" key="5">
    <source>
        <dbReference type="SAM" id="Phobius"/>
    </source>
</evidence>
<evidence type="ECO:0000256" key="3">
    <source>
        <dbReference type="ARBA" id="ARBA00022989"/>
    </source>
</evidence>
<feature type="transmembrane region" description="Helical" evidence="5">
    <location>
        <begin position="630"/>
        <end position="651"/>
    </location>
</feature>
<gene>
    <name evidence="7" type="ORF">J2S17_000708</name>
</gene>
<dbReference type="NCBIfam" id="TIGR03057">
    <property type="entry name" value="xxxLxxG_by_4"/>
    <property type="match status" value="2"/>
</dbReference>
<evidence type="ECO:0000313" key="8">
    <source>
        <dbReference type="Proteomes" id="UP001238088"/>
    </source>
</evidence>
<feature type="domain" description="ABC-2 type transporter transmembrane" evidence="6">
    <location>
        <begin position="511"/>
        <end position="701"/>
    </location>
</feature>
<comment type="subcellular location">
    <subcellularLocation>
        <location evidence="1">Membrane</location>
        <topology evidence="1">Multi-pass membrane protein</topology>
    </subcellularLocation>
</comment>
<evidence type="ECO:0000256" key="1">
    <source>
        <dbReference type="ARBA" id="ARBA00004141"/>
    </source>
</evidence>
<reference evidence="7 8" key="1">
    <citation type="submission" date="2023-07" db="EMBL/GenBank/DDBJ databases">
        <title>Genomic Encyclopedia of Type Strains, Phase IV (KMG-IV): sequencing the most valuable type-strain genomes for metagenomic binning, comparative biology and taxonomic classification.</title>
        <authorList>
            <person name="Goeker M."/>
        </authorList>
    </citation>
    <scope>NUCLEOTIDE SEQUENCE [LARGE SCALE GENOMIC DNA]</scope>
    <source>
        <strain evidence="7 8">DSM 23494</strain>
    </source>
</reference>
<dbReference type="RefSeq" id="WP_307471927.1">
    <property type="nucleotide sequence ID" value="NZ_JAUSUB010000002.1"/>
</dbReference>
<organism evidence="7 8">
    <name type="scientific">Cytobacillus purgationiresistens</name>
    <dbReference type="NCBI Taxonomy" id="863449"/>
    <lineage>
        <taxon>Bacteria</taxon>
        <taxon>Bacillati</taxon>
        <taxon>Bacillota</taxon>
        <taxon>Bacilli</taxon>
        <taxon>Bacillales</taxon>
        <taxon>Bacillaceae</taxon>
        <taxon>Cytobacillus</taxon>
    </lineage>
</organism>
<evidence type="ECO:0000259" key="6">
    <source>
        <dbReference type="Pfam" id="PF12698"/>
    </source>
</evidence>
<feature type="transmembrane region" description="Helical" evidence="5">
    <location>
        <begin position="688"/>
        <end position="710"/>
    </location>
</feature>
<dbReference type="PANTHER" id="PTHR43077:SF5">
    <property type="entry name" value="PHAGE INFECTION PROTEIN"/>
    <property type="match status" value="1"/>
</dbReference>
<comment type="caution">
    <text evidence="7">The sequence shown here is derived from an EMBL/GenBank/DDBJ whole genome shotgun (WGS) entry which is preliminary data.</text>
</comment>
<keyword evidence="3 5" id="KW-1133">Transmembrane helix</keyword>
<dbReference type="NCBIfam" id="TIGR03062">
    <property type="entry name" value="pip_yhgE_Cterm"/>
    <property type="match status" value="1"/>
</dbReference>
<dbReference type="InterPro" id="IPR013525">
    <property type="entry name" value="ABC2_TM"/>
</dbReference>
<dbReference type="EMBL" id="JAUSUB010000002">
    <property type="protein sequence ID" value="MDQ0268839.1"/>
    <property type="molecule type" value="Genomic_DNA"/>
</dbReference>
<feature type="transmembrane region" description="Helical" evidence="5">
    <location>
        <begin position="20"/>
        <end position="42"/>
    </location>
</feature>
<dbReference type="Proteomes" id="UP001238088">
    <property type="component" value="Unassembled WGS sequence"/>
</dbReference>
<name>A0ABU0AC56_9BACI</name>
<keyword evidence="8" id="KW-1185">Reference proteome</keyword>
<dbReference type="Gene3D" id="3.40.1710.10">
    <property type="entry name" value="abc type-2 transporter like domain"/>
    <property type="match status" value="1"/>
</dbReference>
<feature type="domain" description="ABC-2 type transporter transmembrane" evidence="6">
    <location>
        <begin position="23"/>
        <end position="159"/>
    </location>
</feature>
<evidence type="ECO:0000256" key="2">
    <source>
        <dbReference type="ARBA" id="ARBA00022692"/>
    </source>
</evidence>
<evidence type="ECO:0000256" key="4">
    <source>
        <dbReference type="ARBA" id="ARBA00023136"/>
    </source>
</evidence>